<evidence type="ECO:0008006" key="3">
    <source>
        <dbReference type="Google" id="ProtNLM"/>
    </source>
</evidence>
<keyword evidence="2" id="KW-1185">Reference proteome</keyword>
<dbReference type="AlphaFoldDB" id="A0A0A6P244"/>
<organism evidence="1 2">
    <name type="scientific">Candidatus Thiomargarita nelsonii</name>
    <dbReference type="NCBI Taxonomy" id="1003181"/>
    <lineage>
        <taxon>Bacteria</taxon>
        <taxon>Pseudomonadati</taxon>
        <taxon>Pseudomonadota</taxon>
        <taxon>Gammaproteobacteria</taxon>
        <taxon>Thiotrichales</taxon>
        <taxon>Thiotrichaceae</taxon>
        <taxon>Thiomargarita</taxon>
    </lineage>
</organism>
<protein>
    <recommendedName>
        <fullName evidence="3">Acetyltransferase</fullName>
    </recommendedName>
</protein>
<name>A0A0A6P244_9GAMM</name>
<evidence type="ECO:0000313" key="2">
    <source>
        <dbReference type="Proteomes" id="UP000030428"/>
    </source>
</evidence>
<gene>
    <name evidence="1" type="ORF">PN36_15555</name>
</gene>
<evidence type="ECO:0000313" key="1">
    <source>
        <dbReference type="EMBL" id="KHD04920.1"/>
    </source>
</evidence>
<comment type="caution">
    <text evidence="1">The sequence shown here is derived from an EMBL/GenBank/DDBJ whole genome shotgun (WGS) entry which is preliminary data.</text>
</comment>
<reference evidence="1 2" key="1">
    <citation type="journal article" date="2016" name="Front. Microbiol.">
        <title>Single-Cell (Meta-)Genomics of a Dimorphic Candidatus Thiomargarita nelsonii Reveals Genomic Plasticity.</title>
        <authorList>
            <person name="Flood B.E."/>
            <person name="Fliss P."/>
            <person name="Jones D.S."/>
            <person name="Dick G.J."/>
            <person name="Jain S."/>
            <person name="Kaster A.K."/>
            <person name="Winkel M."/>
            <person name="Mussmann M."/>
            <person name="Bailey J."/>
        </authorList>
    </citation>
    <scope>NUCLEOTIDE SEQUENCE [LARGE SCALE GENOMIC DNA]</scope>
    <source>
        <strain evidence="1">Hydrate Ridge</strain>
    </source>
</reference>
<dbReference type="EMBL" id="JSZA02000056">
    <property type="protein sequence ID" value="KHD04920.1"/>
    <property type="molecule type" value="Genomic_DNA"/>
</dbReference>
<dbReference type="Gene3D" id="3.40.630.30">
    <property type="match status" value="1"/>
</dbReference>
<dbReference type="Proteomes" id="UP000030428">
    <property type="component" value="Unassembled WGS sequence"/>
</dbReference>
<accession>A0A0A6P244</accession>
<proteinExistence type="predicted"/>
<sequence>MNKTIIERTEDKELIASYLDIREEVFLKDTGSTSYYGNNKYNNKHDKSSIFIIARNGDQVIGGIRIVIPNEANDYKLPMEEELL</sequence>